<protein>
    <submittedName>
        <fullName evidence="2">Glycosyltransferase</fullName>
    </submittedName>
</protein>
<dbReference type="CDD" id="cd03801">
    <property type="entry name" value="GT4_PimA-like"/>
    <property type="match status" value="1"/>
</dbReference>
<dbReference type="Gene3D" id="3.40.50.2000">
    <property type="entry name" value="Glycogen Phosphorylase B"/>
    <property type="match status" value="2"/>
</dbReference>
<evidence type="ECO:0000313" key="3">
    <source>
        <dbReference type="Proteomes" id="UP000323621"/>
    </source>
</evidence>
<dbReference type="Pfam" id="PF00534">
    <property type="entry name" value="Glycos_transf_1"/>
    <property type="match status" value="1"/>
</dbReference>
<evidence type="ECO:0000313" key="2">
    <source>
        <dbReference type="EMBL" id="TYC08805.1"/>
    </source>
</evidence>
<dbReference type="PANTHER" id="PTHR12526:SF630">
    <property type="entry name" value="GLYCOSYLTRANSFERASE"/>
    <property type="match status" value="1"/>
</dbReference>
<dbReference type="SUPFAM" id="SSF53756">
    <property type="entry name" value="UDP-Glycosyltransferase/glycogen phosphorylase"/>
    <property type="match status" value="1"/>
</dbReference>
<sequence length="374" mass="43042">MNIFFPLNAFYPSQIGGPCNTLYWHCVALKNNDVQSTIITTTVGIKDKVVADKWLQLDCGDVFYGTKGVMSFKTRKRLNNEISKTDILHMNSLFSSFSIYSFLYRLLFHPKKKIIWSVRGELNINALKYSSWKKKPLLILYKLLNKHIVYHSTSVQETEGIKKMFPRNKIVEIPNLISPAERHSLTNNQDLLYVGRIHPIKSLHKIVQGLALSEAFMKSDIKFFIVGKQEERHNSYKEELMSLVIKLNLQDKVTFKGHLEGFEKEKAYAEAYALILASETENFGNVVVEALNQGTPVIASKGTPWQVLEEYNAGFHVSNDPKSLSIAIDSLLSLKKENYQQMRINSYKLVDENFKVDSQIYKWIDIYKSLLNEN</sequence>
<gene>
    <name evidence="2" type="ORF">ES677_13895</name>
</gene>
<dbReference type="EMBL" id="VSKN01000029">
    <property type="protein sequence ID" value="TYC08805.1"/>
    <property type="molecule type" value="Genomic_DNA"/>
</dbReference>
<name>A0ABY3M7B7_9FLAO</name>
<dbReference type="Proteomes" id="UP000323621">
    <property type="component" value="Unassembled WGS sequence"/>
</dbReference>
<keyword evidence="3" id="KW-1185">Reference proteome</keyword>
<organism evidence="2 3">
    <name type="scientific">Bizionia gelidisalsuginis</name>
    <dbReference type="NCBI Taxonomy" id="291188"/>
    <lineage>
        <taxon>Bacteria</taxon>
        <taxon>Pseudomonadati</taxon>
        <taxon>Bacteroidota</taxon>
        <taxon>Flavobacteriia</taxon>
        <taxon>Flavobacteriales</taxon>
        <taxon>Flavobacteriaceae</taxon>
        <taxon>Bizionia</taxon>
    </lineage>
</organism>
<proteinExistence type="predicted"/>
<dbReference type="RefSeq" id="WP_148381548.1">
    <property type="nucleotide sequence ID" value="NZ_VSKN01000029.1"/>
</dbReference>
<comment type="caution">
    <text evidence="2">The sequence shown here is derived from an EMBL/GenBank/DDBJ whole genome shotgun (WGS) entry which is preliminary data.</text>
</comment>
<accession>A0ABY3M7B7</accession>
<dbReference type="PANTHER" id="PTHR12526">
    <property type="entry name" value="GLYCOSYLTRANSFERASE"/>
    <property type="match status" value="1"/>
</dbReference>
<dbReference type="InterPro" id="IPR001296">
    <property type="entry name" value="Glyco_trans_1"/>
</dbReference>
<evidence type="ECO:0000259" key="1">
    <source>
        <dbReference type="Pfam" id="PF00534"/>
    </source>
</evidence>
<feature type="domain" description="Glycosyl transferase family 1" evidence="1">
    <location>
        <begin position="186"/>
        <end position="348"/>
    </location>
</feature>
<reference evidence="2 3" key="1">
    <citation type="submission" date="2019-08" db="EMBL/GenBank/DDBJ databases">
        <title>Genomes of Antarctic Bizionia species.</title>
        <authorList>
            <person name="Bowman J.P."/>
        </authorList>
    </citation>
    <scope>NUCLEOTIDE SEQUENCE [LARGE SCALE GENOMIC DNA]</scope>
    <source>
        <strain evidence="2 3">IC164</strain>
    </source>
</reference>